<evidence type="ECO:0000313" key="3">
    <source>
        <dbReference type="RefSeq" id="XP_032809875.1"/>
    </source>
</evidence>
<sequence length="123" mass="14173">MGPGGHINRPRMEVRKSVVRLRRTLKRDRLFNKKARAASVALTQPARPTKETPVSGKRRRKQLKRLRHAQREQNAMQVETEPQPSLLGEQPLEKSTTSSRRKRKQKQQQTADVEMTENTAVVV</sequence>
<reference evidence="3" key="1">
    <citation type="submission" date="2025-08" db="UniProtKB">
        <authorList>
            <consortium name="RefSeq"/>
        </authorList>
    </citation>
    <scope>IDENTIFICATION</scope>
    <source>
        <tissue evidence="3">Sperm</tissue>
    </source>
</reference>
<gene>
    <name evidence="3" type="primary">C14H11orf98</name>
</gene>
<feature type="compositionally biased region" description="Basic residues" evidence="1">
    <location>
        <begin position="56"/>
        <end position="68"/>
    </location>
</feature>
<accession>A0AAJ7T285</accession>
<evidence type="ECO:0000256" key="1">
    <source>
        <dbReference type="SAM" id="MobiDB-lite"/>
    </source>
</evidence>
<dbReference type="PANTHER" id="PTHR14554:SF1">
    <property type="entry name" value="CHROMOSOME 11 OPEN READING FRAME 98"/>
    <property type="match status" value="1"/>
</dbReference>
<feature type="compositionally biased region" description="Polar residues" evidence="1">
    <location>
        <begin position="72"/>
        <end position="83"/>
    </location>
</feature>
<dbReference type="GeneID" id="116942280"/>
<dbReference type="KEGG" id="pmrn:116942280"/>
<dbReference type="RefSeq" id="XP_032809875.1">
    <property type="nucleotide sequence ID" value="XM_032953984.1"/>
</dbReference>
<dbReference type="AlphaFoldDB" id="A0AAJ7T285"/>
<feature type="region of interest" description="Disordered" evidence="1">
    <location>
        <begin position="30"/>
        <end position="123"/>
    </location>
</feature>
<dbReference type="Pfam" id="PF17719">
    <property type="entry name" value="DUF5564"/>
    <property type="match status" value="1"/>
</dbReference>
<dbReference type="CTD" id="116942280"/>
<name>A0AAJ7T285_PETMA</name>
<evidence type="ECO:0000313" key="2">
    <source>
        <dbReference type="Proteomes" id="UP001318040"/>
    </source>
</evidence>
<dbReference type="PANTHER" id="PTHR14554">
    <property type="entry name" value="GENE, 49416-RELATED"/>
    <property type="match status" value="1"/>
</dbReference>
<organism evidence="2 3">
    <name type="scientific">Petromyzon marinus</name>
    <name type="common">Sea lamprey</name>
    <dbReference type="NCBI Taxonomy" id="7757"/>
    <lineage>
        <taxon>Eukaryota</taxon>
        <taxon>Metazoa</taxon>
        <taxon>Chordata</taxon>
        <taxon>Craniata</taxon>
        <taxon>Vertebrata</taxon>
        <taxon>Cyclostomata</taxon>
        <taxon>Hyperoartia</taxon>
        <taxon>Petromyzontiformes</taxon>
        <taxon>Petromyzontidae</taxon>
        <taxon>Petromyzon</taxon>
    </lineage>
</organism>
<keyword evidence="2" id="KW-1185">Reference proteome</keyword>
<dbReference type="InterPro" id="IPR037691">
    <property type="entry name" value="C11orf98"/>
</dbReference>
<proteinExistence type="predicted"/>
<protein>
    <submittedName>
        <fullName evidence="3">Uncharacterized protein C11orf98 homolog</fullName>
    </submittedName>
</protein>
<dbReference type="Proteomes" id="UP001318040">
    <property type="component" value="Chromosome 14"/>
</dbReference>